<reference evidence="10 11" key="1">
    <citation type="journal article" date="2010" name="PLoS ONE">
        <title>Genome erosion in a nitrogen-fixing vertically transmitted endosymbiotic multicellular cyanobacterium.</title>
        <authorList>
            <person name="Ran L."/>
            <person name="Larsson J."/>
            <person name="Vigil-Stenman T."/>
            <person name="Nylander J.A."/>
            <person name="Ininbergs K."/>
            <person name="Zheng W.W."/>
            <person name="Lapidus A."/>
            <person name="Lowry S."/>
            <person name="Haselkorn R."/>
            <person name="Bergman B."/>
        </authorList>
    </citation>
    <scope>NUCLEOTIDE SEQUENCE [LARGE SCALE GENOMIC DNA]</scope>
    <source>
        <strain evidence="10 11">0708</strain>
    </source>
</reference>
<dbReference type="HOGENOM" id="CLU_040160_0_0_3"/>
<dbReference type="GO" id="GO:0012505">
    <property type="term" value="C:endomembrane system"/>
    <property type="evidence" value="ECO:0007669"/>
    <property type="project" value="UniProtKB-SubCell"/>
</dbReference>
<dbReference type="OrthoDB" id="5493835at2"/>
<evidence type="ECO:0000256" key="6">
    <source>
        <dbReference type="ARBA" id="ARBA00022824"/>
    </source>
</evidence>
<feature type="transmembrane region" description="Helical" evidence="9">
    <location>
        <begin position="119"/>
        <end position="138"/>
    </location>
</feature>
<feature type="transmembrane region" description="Helical" evidence="9">
    <location>
        <begin position="260"/>
        <end position="281"/>
    </location>
</feature>
<evidence type="ECO:0000256" key="9">
    <source>
        <dbReference type="SAM" id="Phobius"/>
    </source>
</evidence>
<dbReference type="STRING" id="551115.Aazo_0647"/>
<dbReference type="InterPro" id="IPR005599">
    <property type="entry name" value="GPI_mannosylTrfase"/>
</dbReference>
<dbReference type="Proteomes" id="UP000001511">
    <property type="component" value="Chromosome"/>
</dbReference>
<feature type="transmembrane region" description="Helical" evidence="9">
    <location>
        <begin position="90"/>
        <end position="112"/>
    </location>
</feature>
<sequence>MNRLFKPDHLLLGILIIIALILRVGMALKFPNIFWADEIFQSLEPAHRLVFGNGIVTWEFRDGIRSWVLPGILAGVMHLTASMGEGSTGYLIGVNIFLSLLSLSNILVAYVWGKKIGGTITALICAAICTIWFELIYFSPKAFTEVVATHVLLPGIYLGVQKDSITRNRLFLSGSLLGISLALRIHLIPAIIFAVVYICKRGWQQKWLPMIAGIIAPVLLFGTVDAFTWSYPFQSFWLNIWVNIVEGRSKLYGVSPWYEYFIFLFKSWSWLSIPIIILTIIGFRRIPILGWLALIIILSHSFLAHKEYRFIYPALPMLFILAGIGTGELVLRSSGRWSSLHIRIIAILLSIYLWSSTSIALLSRFNIYAPLSFSTFGTNWEMTHLYATANNLVVLQSLSTEENVCGLGLWGVNWALSGGYTYFHRDVPIYQVDTQIDFAVANSGFNYVVGNSPLPSTYPNYSLQQCRLGTCVYKRPGSCSKIKEREINYVLKMSGN</sequence>
<feature type="transmembrane region" description="Helical" evidence="9">
    <location>
        <begin position="288"/>
        <end position="304"/>
    </location>
</feature>
<evidence type="ECO:0000313" key="11">
    <source>
        <dbReference type="Proteomes" id="UP000001511"/>
    </source>
</evidence>
<evidence type="ECO:0000313" key="10">
    <source>
        <dbReference type="EMBL" id="ADI63117.1"/>
    </source>
</evidence>
<keyword evidence="7 9" id="KW-1133">Transmembrane helix</keyword>
<keyword evidence="4 10" id="KW-0808">Transferase</keyword>
<evidence type="ECO:0000256" key="3">
    <source>
        <dbReference type="ARBA" id="ARBA00022676"/>
    </source>
</evidence>
<feature type="transmembrane region" description="Helical" evidence="9">
    <location>
        <begin position="343"/>
        <end position="362"/>
    </location>
</feature>
<feature type="transmembrane region" description="Helical" evidence="9">
    <location>
        <begin position="176"/>
        <end position="199"/>
    </location>
</feature>
<organism evidence="10 11">
    <name type="scientific">Nostoc azollae (strain 0708)</name>
    <name type="common">Anabaena azollae (strain 0708)</name>
    <dbReference type="NCBI Taxonomy" id="551115"/>
    <lineage>
        <taxon>Bacteria</taxon>
        <taxon>Bacillati</taxon>
        <taxon>Cyanobacteriota</taxon>
        <taxon>Cyanophyceae</taxon>
        <taxon>Nostocales</taxon>
        <taxon>Nostocaceae</taxon>
        <taxon>Trichormus</taxon>
    </lineage>
</organism>
<protein>
    <submittedName>
        <fullName evidence="10">Alg9 family protein mannosyltransferase</fullName>
    </submittedName>
</protein>
<feature type="transmembrane region" description="Helical" evidence="9">
    <location>
        <begin position="211"/>
        <end position="231"/>
    </location>
</feature>
<keyword evidence="3 10" id="KW-0328">Glycosyltransferase</keyword>
<accession>D7E0Y8</accession>
<gene>
    <name evidence="10" type="ordered locus">Aazo_0647</name>
</gene>
<dbReference type="PANTHER" id="PTHR22760">
    <property type="entry name" value="GLYCOSYLTRANSFERASE"/>
    <property type="match status" value="1"/>
</dbReference>
<keyword evidence="5 9" id="KW-0812">Transmembrane</keyword>
<dbReference type="eggNOG" id="COG1807">
    <property type="taxonomic scope" value="Bacteria"/>
</dbReference>
<comment type="subcellular location">
    <subcellularLocation>
        <location evidence="1">Endomembrane system</location>
        <topology evidence="1">Multi-pass membrane protein</topology>
    </subcellularLocation>
    <subcellularLocation>
        <location evidence="2">Endoplasmic reticulum membrane</location>
    </subcellularLocation>
</comment>
<dbReference type="RefSeq" id="WP_013190136.1">
    <property type="nucleotide sequence ID" value="NC_014248.1"/>
</dbReference>
<dbReference type="KEGG" id="naz:Aazo_0647"/>
<proteinExistence type="predicted"/>
<feature type="transmembrane region" description="Helical" evidence="9">
    <location>
        <begin position="310"/>
        <end position="331"/>
    </location>
</feature>
<dbReference type="Pfam" id="PF03901">
    <property type="entry name" value="Glyco_transf_22"/>
    <property type="match status" value="1"/>
</dbReference>
<evidence type="ECO:0000256" key="2">
    <source>
        <dbReference type="ARBA" id="ARBA00004586"/>
    </source>
</evidence>
<evidence type="ECO:0000256" key="7">
    <source>
        <dbReference type="ARBA" id="ARBA00022989"/>
    </source>
</evidence>
<evidence type="ECO:0000256" key="1">
    <source>
        <dbReference type="ARBA" id="ARBA00004127"/>
    </source>
</evidence>
<dbReference type="GO" id="GO:0000030">
    <property type="term" value="F:mannosyltransferase activity"/>
    <property type="evidence" value="ECO:0007669"/>
    <property type="project" value="TreeGrafter"/>
</dbReference>
<evidence type="ECO:0000256" key="5">
    <source>
        <dbReference type="ARBA" id="ARBA00022692"/>
    </source>
</evidence>
<evidence type="ECO:0000256" key="4">
    <source>
        <dbReference type="ARBA" id="ARBA00022679"/>
    </source>
</evidence>
<dbReference type="EMBL" id="CP002059">
    <property type="protein sequence ID" value="ADI63117.1"/>
    <property type="molecule type" value="Genomic_DNA"/>
</dbReference>
<keyword evidence="11" id="KW-1185">Reference proteome</keyword>
<name>D7E0Y8_NOSA0</name>
<keyword evidence="6" id="KW-0256">Endoplasmic reticulum</keyword>
<keyword evidence="8 9" id="KW-0472">Membrane</keyword>
<evidence type="ECO:0000256" key="8">
    <source>
        <dbReference type="ARBA" id="ARBA00023136"/>
    </source>
</evidence>
<dbReference type="AlphaFoldDB" id="D7E0Y8"/>